<comment type="similarity">
    <text evidence="1">Belongs to the spermidine/spermine synthase family.</text>
</comment>
<keyword evidence="2 4" id="KW-0808">Transferase</keyword>
<dbReference type="InterPro" id="IPR029063">
    <property type="entry name" value="SAM-dependent_MTases_sf"/>
</dbReference>
<evidence type="ECO:0000313" key="6">
    <source>
        <dbReference type="EMBL" id="QCW81532.1"/>
    </source>
</evidence>
<proteinExistence type="inferred from homology"/>
<dbReference type="Pfam" id="PF01564">
    <property type="entry name" value="Spermine_synth"/>
    <property type="match status" value="1"/>
</dbReference>
<keyword evidence="7" id="KW-1185">Reference proteome</keyword>
<dbReference type="PROSITE" id="PS51006">
    <property type="entry name" value="PABS_2"/>
    <property type="match status" value="1"/>
</dbReference>
<sequence length="267" mass="30403">MRKYQGQLVHQSFDEEGVIEIVESEGVRALHFGSSSRQSSMLLTDPDQLHSLYARAMMAWLLFKDAPGDVLMIGLGGGSLAKFLLQRFEDCKIKVVEYRRGVVKIARSHFDLPLDSRLKIKIGDGGHYIRQKSLTASESYDLLMIDAFDHEGMSDSIGGEAFFDGCKTLLKPDGMLIINLWGTDKALFQDVAWHLGRVFDWRLLFLPVRGRGNVIGFAFNDPMPLPTQKELRGRTQALENNYHLEFPVFLQDLKRNNRTLFNRIIKP</sequence>
<evidence type="ECO:0000256" key="3">
    <source>
        <dbReference type="ARBA" id="ARBA00023115"/>
    </source>
</evidence>
<evidence type="ECO:0000259" key="5">
    <source>
        <dbReference type="PROSITE" id="PS51006"/>
    </source>
</evidence>
<dbReference type="RefSeq" id="WP_014149725.1">
    <property type="nucleotide sequence ID" value="NZ_CP035467.1"/>
</dbReference>
<protein>
    <submittedName>
        <fullName evidence="6">Spermine synthase</fullName>
    </submittedName>
</protein>
<dbReference type="EMBL" id="CP035467">
    <property type="protein sequence ID" value="QCW81532.1"/>
    <property type="molecule type" value="Genomic_DNA"/>
</dbReference>
<organism evidence="6 7">
    <name type="scientific">Methylotuvimicrobium buryatense</name>
    <name type="common">Methylomicrobium buryatense</name>
    <dbReference type="NCBI Taxonomy" id="95641"/>
    <lineage>
        <taxon>Bacteria</taxon>
        <taxon>Pseudomonadati</taxon>
        <taxon>Pseudomonadota</taxon>
        <taxon>Gammaproteobacteria</taxon>
        <taxon>Methylococcales</taxon>
        <taxon>Methylococcaceae</taxon>
        <taxon>Methylotuvimicrobium</taxon>
    </lineage>
</organism>
<evidence type="ECO:0000256" key="2">
    <source>
        <dbReference type="ARBA" id="ARBA00022679"/>
    </source>
</evidence>
<gene>
    <name evidence="6" type="ORF">EQU24_04145</name>
</gene>
<dbReference type="STRING" id="675511.GCA_000341735_02179"/>
<keyword evidence="3 4" id="KW-0620">Polyamine biosynthesis</keyword>
<reference evidence="7" key="1">
    <citation type="journal article" date="2019" name="J. Bacteriol.">
        <title>A Mutagenic Screen Identifies a TonB-Dependent Receptor Required for the Lanthanide Metal Switch in the Type I Methanotroph 'Methylotuvimicrobium buryatense' 5GB1C.</title>
        <authorList>
            <person name="Groom J.D."/>
            <person name="Ford S.M."/>
            <person name="Pesesky M.W."/>
            <person name="Lidstrom M.E."/>
        </authorList>
    </citation>
    <scope>NUCLEOTIDE SEQUENCE [LARGE SCALE GENOMIC DNA]</scope>
    <source>
        <strain evidence="7">5GB1C</strain>
    </source>
</reference>
<feature type="active site" description="Proton acceptor" evidence="4">
    <location>
        <position position="146"/>
    </location>
</feature>
<evidence type="ECO:0000313" key="7">
    <source>
        <dbReference type="Proteomes" id="UP000305881"/>
    </source>
</evidence>
<feature type="domain" description="PABS" evidence="5">
    <location>
        <begin position="1"/>
        <end position="229"/>
    </location>
</feature>
<accession>A0A4P9UJY5</accession>
<dbReference type="AlphaFoldDB" id="A0A4P9UJY5"/>
<dbReference type="InterPro" id="IPR030374">
    <property type="entry name" value="PABS"/>
</dbReference>
<dbReference type="Gene3D" id="3.40.50.150">
    <property type="entry name" value="Vaccinia Virus protein VP39"/>
    <property type="match status" value="1"/>
</dbReference>
<name>A0A4P9UJY5_METBY</name>
<dbReference type="CDD" id="cd02440">
    <property type="entry name" value="AdoMet_MTases"/>
    <property type="match status" value="1"/>
</dbReference>
<evidence type="ECO:0000256" key="4">
    <source>
        <dbReference type="PROSITE-ProRule" id="PRU00354"/>
    </source>
</evidence>
<dbReference type="PANTHER" id="PTHR43317">
    <property type="entry name" value="THERMOSPERMINE SYNTHASE ACAULIS5"/>
    <property type="match status" value="1"/>
</dbReference>
<dbReference type="GO" id="GO:0006596">
    <property type="term" value="P:polyamine biosynthetic process"/>
    <property type="evidence" value="ECO:0007669"/>
    <property type="project" value="UniProtKB-UniRule"/>
</dbReference>
<dbReference type="Proteomes" id="UP000305881">
    <property type="component" value="Chromosome"/>
</dbReference>
<dbReference type="OrthoDB" id="117774at2"/>
<evidence type="ECO:0000256" key="1">
    <source>
        <dbReference type="ARBA" id="ARBA00007867"/>
    </source>
</evidence>
<dbReference type="SUPFAM" id="SSF53335">
    <property type="entry name" value="S-adenosyl-L-methionine-dependent methyltransferases"/>
    <property type="match status" value="1"/>
</dbReference>
<dbReference type="PANTHER" id="PTHR43317:SF1">
    <property type="entry name" value="THERMOSPERMINE SYNTHASE ACAULIS5"/>
    <property type="match status" value="1"/>
</dbReference>
<dbReference type="GO" id="GO:0016740">
    <property type="term" value="F:transferase activity"/>
    <property type="evidence" value="ECO:0007669"/>
    <property type="project" value="UniProtKB-UniRule"/>
</dbReference>
<dbReference type="KEGG" id="mbur:EQU24_04145"/>